<evidence type="ECO:0000313" key="2">
    <source>
        <dbReference type="Proteomes" id="UP001175227"/>
    </source>
</evidence>
<organism evidence="1 2">
    <name type="scientific">Armillaria novae-zelandiae</name>
    <dbReference type="NCBI Taxonomy" id="153914"/>
    <lineage>
        <taxon>Eukaryota</taxon>
        <taxon>Fungi</taxon>
        <taxon>Dikarya</taxon>
        <taxon>Basidiomycota</taxon>
        <taxon>Agaricomycotina</taxon>
        <taxon>Agaricomycetes</taxon>
        <taxon>Agaricomycetidae</taxon>
        <taxon>Agaricales</taxon>
        <taxon>Marasmiineae</taxon>
        <taxon>Physalacriaceae</taxon>
        <taxon>Armillaria</taxon>
    </lineage>
</organism>
<name>A0AA39PN86_9AGAR</name>
<protein>
    <submittedName>
        <fullName evidence="1">Uncharacterized protein</fullName>
    </submittedName>
</protein>
<dbReference type="Proteomes" id="UP001175227">
    <property type="component" value="Unassembled WGS sequence"/>
</dbReference>
<proteinExistence type="predicted"/>
<accession>A0AA39PN86</accession>
<reference evidence="1" key="1">
    <citation type="submission" date="2023-06" db="EMBL/GenBank/DDBJ databases">
        <authorList>
            <consortium name="Lawrence Berkeley National Laboratory"/>
            <person name="Ahrendt S."/>
            <person name="Sahu N."/>
            <person name="Indic B."/>
            <person name="Wong-Bajracharya J."/>
            <person name="Merenyi Z."/>
            <person name="Ke H.-M."/>
            <person name="Monk M."/>
            <person name="Kocsube S."/>
            <person name="Drula E."/>
            <person name="Lipzen A."/>
            <person name="Balint B."/>
            <person name="Henrissat B."/>
            <person name="Andreopoulos B."/>
            <person name="Martin F.M."/>
            <person name="Harder C.B."/>
            <person name="Rigling D."/>
            <person name="Ford K.L."/>
            <person name="Foster G.D."/>
            <person name="Pangilinan J."/>
            <person name="Papanicolaou A."/>
            <person name="Barry K."/>
            <person name="LaButti K."/>
            <person name="Viragh M."/>
            <person name="Koriabine M."/>
            <person name="Yan M."/>
            <person name="Riley R."/>
            <person name="Champramary S."/>
            <person name="Plett K.L."/>
            <person name="Tsai I.J."/>
            <person name="Slot J."/>
            <person name="Sipos G."/>
            <person name="Plett J."/>
            <person name="Nagy L.G."/>
            <person name="Grigoriev I.V."/>
        </authorList>
    </citation>
    <scope>NUCLEOTIDE SEQUENCE</scope>
    <source>
        <strain evidence="1">ICMP 16352</strain>
    </source>
</reference>
<sequence>MRKIGLREREMNGSVLESRYQPPNREDEQYLAYLTLIAIATFREHKPEDQVLQTLYYSMESHLVIVWRWWSKGVRDQPWQNHGLDSETTKIRDHFLVAFENKLEVTDGTYGVVRYATPFLGVTMVIHF</sequence>
<gene>
    <name evidence="1" type="ORF">IW261DRAFT_1414945</name>
</gene>
<keyword evidence="2" id="KW-1185">Reference proteome</keyword>
<comment type="caution">
    <text evidence="1">The sequence shown here is derived from an EMBL/GenBank/DDBJ whole genome shotgun (WGS) entry which is preliminary data.</text>
</comment>
<dbReference type="AlphaFoldDB" id="A0AA39PN86"/>
<evidence type="ECO:0000313" key="1">
    <source>
        <dbReference type="EMBL" id="KAK0487209.1"/>
    </source>
</evidence>
<dbReference type="EMBL" id="JAUEPR010000003">
    <property type="protein sequence ID" value="KAK0487209.1"/>
    <property type="molecule type" value="Genomic_DNA"/>
</dbReference>